<evidence type="ECO:0000313" key="2">
    <source>
        <dbReference type="EMBL" id="PPQ69287.1"/>
    </source>
</evidence>
<comment type="caution">
    <text evidence="2">The sequence shown here is derived from an EMBL/GenBank/DDBJ whole genome shotgun (WGS) entry which is preliminary data.</text>
</comment>
<feature type="compositionally biased region" description="Low complexity" evidence="1">
    <location>
        <begin position="57"/>
        <end position="71"/>
    </location>
</feature>
<dbReference type="OrthoDB" id="2635882at2759"/>
<reference evidence="2 3" key="1">
    <citation type="journal article" date="2018" name="Evol. Lett.">
        <title>Horizontal gene cluster transfer increased hallucinogenic mushroom diversity.</title>
        <authorList>
            <person name="Reynolds H.T."/>
            <person name="Vijayakumar V."/>
            <person name="Gluck-Thaler E."/>
            <person name="Korotkin H.B."/>
            <person name="Matheny P.B."/>
            <person name="Slot J.C."/>
        </authorList>
    </citation>
    <scope>NUCLEOTIDE SEQUENCE [LARGE SCALE GENOMIC DNA]</scope>
    <source>
        <strain evidence="2 3">SRW20</strain>
    </source>
</reference>
<feature type="compositionally biased region" description="Polar residues" evidence="1">
    <location>
        <begin position="26"/>
        <end position="44"/>
    </location>
</feature>
<dbReference type="Proteomes" id="UP000284706">
    <property type="component" value="Unassembled WGS sequence"/>
</dbReference>
<feature type="region of interest" description="Disordered" evidence="1">
    <location>
        <begin position="20"/>
        <end position="83"/>
    </location>
</feature>
<dbReference type="AlphaFoldDB" id="A0A409VSR9"/>
<name>A0A409VSR9_9AGAR</name>
<sequence length="278" mass="31165">MQTPNNSNVRGYSDFFTSGFRAVTSRRPSTTRNALEQVDGSNPWLSKPLEQRKRRPTSMMVSSSTTPTMPRQNSRERSKGRRSSFISFSSRLFDRIVPTSSWDDSSSTSRRSSRSSGFFRSSEDSSKGEVWISAGGPSAPNGRSLPKPIDPFSSSPNASSMFIDLSSSDGTPSRSGTPKRESFLSLTGSSRSSLHFTTRRERPTSIHTMPLPSRSRRSSLQYPLGRNPSHEKSDFFLILEEEPSATNETILEDHDEWDAPAKIDWRQFHIDILTDVTQ</sequence>
<proteinExistence type="predicted"/>
<dbReference type="InParanoid" id="A0A409VSR9"/>
<feature type="compositionally biased region" description="Low complexity" evidence="1">
    <location>
        <begin position="183"/>
        <end position="194"/>
    </location>
</feature>
<protein>
    <submittedName>
        <fullName evidence="2">Uncharacterized protein</fullName>
    </submittedName>
</protein>
<gene>
    <name evidence="2" type="ORF">CVT26_001604</name>
</gene>
<feature type="region of interest" description="Disordered" evidence="1">
    <location>
        <begin position="99"/>
        <end position="225"/>
    </location>
</feature>
<accession>A0A409VSR9</accession>
<feature type="compositionally biased region" description="Low complexity" evidence="1">
    <location>
        <begin position="100"/>
        <end position="120"/>
    </location>
</feature>
<keyword evidence="3" id="KW-1185">Reference proteome</keyword>
<dbReference type="EMBL" id="NHYE01005576">
    <property type="protein sequence ID" value="PPQ69287.1"/>
    <property type="molecule type" value="Genomic_DNA"/>
</dbReference>
<organism evidence="2 3">
    <name type="scientific">Gymnopilus dilepis</name>
    <dbReference type="NCBI Taxonomy" id="231916"/>
    <lineage>
        <taxon>Eukaryota</taxon>
        <taxon>Fungi</taxon>
        <taxon>Dikarya</taxon>
        <taxon>Basidiomycota</taxon>
        <taxon>Agaricomycotina</taxon>
        <taxon>Agaricomycetes</taxon>
        <taxon>Agaricomycetidae</taxon>
        <taxon>Agaricales</taxon>
        <taxon>Agaricineae</taxon>
        <taxon>Hymenogastraceae</taxon>
        <taxon>Gymnopilus</taxon>
    </lineage>
</organism>
<feature type="compositionally biased region" description="Polar residues" evidence="1">
    <location>
        <begin position="152"/>
        <end position="176"/>
    </location>
</feature>
<evidence type="ECO:0000313" key="3">
    <source>
        <dbReference type="Proteomes" id="UP000284706"/>
    </source>
</evidence>
<evidence type="ECO:0000256" key="1">
    <source>
        <dbReference type="SAM" id="MobiDB-lite"/>
    </source>
</evidence>